<organism evidence="1">
    <name type="scientific">Brugia malayi</name>
    <name type="common">Filarial nematode worm</name>
    <dbReference type="NCBI Taxonomy" id="6279"/>
    <lineage>
        <taxon>Eukaryota</taxon>
        <taxon>Metazoa</taxon>
        <taxon>Ecdysozoa</taxon>
        <taxon>Nematoda</taxon>
        <taxon>Chromadorea</taxon>
        <taxon>Rhabditida</taxon>
        <taxon>Spirurina</taxon>
        <taxon>Spiruromorpha</taxon>
        <taxon>Filarioidea</taxon>
        <taxon>Onchocercidae</taxon>
        <taxon>Brugia</taxon>
    </lineage>
</organism>
<dbReference type="AlphaFoldDB" id="A0A1I9G4N6"/>
<reference evidence="1" key="1">
    <citation type="journal article" date="2007" name="Science">
        <title>Draft genome of the filarial nematode parasite Brugia malayi.</title>
        <authorList>
            <person name="Ghedin E."/>
            <person name="Wang S."/>
            <person name="Spiro D."/>
            <person name="Caler E."/>
            <person name="Zhao Q."/>
            <person name="Crabtree J."/>
            <person name="Allen J.E."/>
            <person name="Delcher A.L."/>
            <person name="Guiliano D.B."/>
            <person name="Miranda-Saavedra D."/>
            <person name="Angiuoli S.V."/>
            <person name="Creasy T."/>
            <person name="Amedeo P."/>
            <person name="Haas B."/>
            <person name="El-Sayed N.M."/>
            <person name="Wortman J.R."/>
            <person name="Feldblyum T."/>
            <person name="Tallon L."/>
            <person name="Schatz M."/>
            <person name="Shumway M."/>
            <person name="Koo H."/>
            <person name="Salzberg S.L."/>
            <person name="Schobel S."/>
            <person name="Pertea M."/>
            <person name="Pop M."/>
            <person name="White O."/>
            <person name="Barton G.J."/>
            <person name="Carlow C.K."/>
            <person name="Crawford M.J."/>
            <person name="Daub J."/>
            <person name="Dimmic M.W."/>
            <person name="Estes C.F."/>
            <person name="Foster J.M."/>
            <person name="Ganatra M."/>
            <person name="Gregory W.F."/>
            <person name="Johnson N.M."/>
            <person name="Jin J."/>
            <person name="Komuniecki R."/>
            <person name="Korf I."/>
            <person name="Kumar S."/>
            <person name="Laney S."/>
            <person name="Li B.W."/>
            <person name="Li W."/>
            <person name="Lindblom T.H."/>
            <person name="Lustigman S."/>
            <person name="Ma D."/>
            <person name="Maina C.V."/>
            <person name="Martin D.M."/>
            <person name="McCarter J.P."/>
            <person name="McReynolds L."/>
            <person name="Mitreva M."/>
            <person name="Nutman T.B."/>
            <person name="Parkinson J."/>
            <person name="Peregrin-Alvarez J.M."/>
            <person name="Poole C."/>
            <person name="Ren Q."/>
            <person name="Saunders L."/>
            <person name="Sluder A.E."/>
            <person name="Smith K."/>
            <person name="Stanke M."/>
            <person name="Unnasch T.R."/>
            <person name="Ware J."/>
            <person name="Wei A.D."/>
            <person name="Weil G."/>
            <person name="Williams D.J."/>
            <person name="Zhang Y."/>
            <person name="Williams S.A."/>
            <person name="Fraser-Liggett C."/>
            <person name="Slatko B."/>
            <person name="Blaxter M.L."/>
            <person name="Scott A.L."/>
        </authorList>
    </citation>
    <scope>NUCLEOTIDE SEQUENCE</scope>
    <source>
        <strain evidence="1">FR3</strain>
    </source>
</reference>
<name>A0A1I9G4N6_BRUMA</name>
<proteinExistence type="predicted"/>
<protein>
    <submittedName>
        <fullName evidence="1">Bm14277</fullName>
    </submittedName>
</protein>
<accession>A0A1I9G4N6</accession>
<reference evidence="1" key="2">
    <citation type="submission" date="2012-12" db="EMBL/GenBank/DDBJ databases">
        <authorList>
            <consortium name="WormBase Consortium"/>
            <person name="Ghedin E."/>
            <person name="Paulini M."/>
        </authorList>
    </citation>
    <scope>NUCLEOTIDE SEQUENCE</scope>
    <source>
        <strain evidence="1">FR3</strain>
    </source>
</reference>
<sequence>MLYIHPINFKPRIKCGDVVPLIQCQIITLFVEHVILSVFKCLISV</sequence>
<gene>
    <name evidence="1" type="primary">Bm14277</name>
    <name evidence="1" type="ORF">BM_Bm14277</name>
</gene>
<evidence type="ECO:0000313" key="1">
    <source>
        <dbReference type="EMBL" id="CDQ00230.1"/>
    </source>
</evidence>
<dbReference type="EMBL" id="LN857013">
    <property type="protein sequence ID" value="CDQ00230.1"/>
    <property type="molecule type" value="Genomic_DNA"/>
</dbReference>